<evidence type="ECO:0000256" key="7">
    <source>
        <dbReference type="ARBA" id="ARBA00022691"/>
    </source>
</evidence>
<evidence type="ECO:0000256" key="12">
    <source>
        <dbReference type="ARBA" id="ARBA00023235"/>
    </source>
</evidence>
<evidence type="ECO:0000256" key="15">
    <source>
        <dbReference type="PIRSR" id="PIRSR603739-50"/>
    </source>
</evidence>
<evidence type="ECO:0000256" key="13">
    <source>
        <dbReference type="ARBA" id="ARBA00030756"/>
    </source>
</evidence>
<organism evidence="17 18">
    <name type="scientific">Litorivivens lipolytica</name>
    <dbReference type="NCBI Taxonomy" id="1524264"/>
    <lineage>
        <taxon>Bacteria</taxon>
        <taxon>Pseudomonadati</taxon>
        <taxon>Pseudomonadota</taxon>
        <taxon>Gammaproteobacteria</taxon>
        <taxon>Litorivivens</taxon>
    </lineage>
</organism>
<feature type="binding site" evidence="14">
    <location>
        <position position="134"/>
    </location>
    <ligand>
        <name>[4Fe-4S] cluster</name>
        <dbReference type="ChEBI" id="CHEBI:49883"/>
        <note>4Fe-4S-S-AdoMet</note>
    </ligand>
</feature>
<keyword evidence="6 14" id="KW-0004">4Fe-4S</keyword>
<keyword evidence="10" id="KW-0408">Iron</keyword>
<evidence type="ECO:0000256" key="10">
    <source>
        <dbReference type="ARBA" id="ARBA00023004"/>
    </source>
</evidence>
<evidence type="ECO:0000256" key="9">
    <source>
        <dbReference type="ARBA" id="ARBA00022898"/>
    </source>
</evidence>
<dbReference type="Proteomes" id="UP000537130">
    <property type="component" value="Unassembled WGS sequence"/>
</dbReference>
<dbReference type="NCBIfam" id="TIGR00238">
    <property type="entry name" value="KamA family radical SAM protein"/>
    <property type="match status" value="1"/>
</dbReference>
<dbReference type="PANTHER" id="PTHR30538">
    <property type="entry name" value="LYSINE 2,3-AMINOMUTASE-RELATED"/>
    <property type="match status" value="1"/>
</dbReference>
<reference evidence="17 18" key="1">
    <citation type="submission" date="2020-08" db="EMBL/GenBank/DDBJ databases">
        <title>Genomic Encyclopedia of Type Strains, Phase III (KMG-III): the genomes of soil and plant-associated and newly described type strains.</title>
        <authorList>
            <person name="Whitman W."/>
        </authorList>
    </citation>
    <scope>NUCLEOTIDE SEQUENCE [LARGE SCALE GENOMIC DNA]</scope>
    <source>
        <strain evidence="17 18">CECT 8654</strain>
    </source>
</reference>
<evidence type="ECO:0000313" key="17">
    <source>
        <dbReference type="EMBL" id="MBB3048541.1"/>
    </source>
</evidence>
<comment type="caution">
    <text evidence="17">The sequence shown here is derived from an EMBL/GenBank/DDBJ whole genome shotgun (WGS) entry which is preliminary data.</text>
</comment>
<dbReference type="SFLD" id="SFLDG01070">
    <property type="entry name" value="PLP-dependent"/>
    <property type="match status" value="1"/>
</dbReference>
<dbReference type="InterPro" id="IPR003739">
    <property type="entry name" value="Lys_aminomutase/Glu_NH3_mut"/>
</dbReference>
<dbReference type="InterPro" id="IPR058240">
    <property type="entry name" value="rSAM_sf"/>
</dbReference>
<feature type="modified residue" description="N6-(pyridoxal phosphate)lysine" evidence="15">
    <location>
        <position position="346"/>
    </location>
</feature>
<evidence type="ECO:0000256" key="6">
    <source>
        <dbReference type="ARBA" id="ARBA00022485"/>
    </source>
</evidence>
<keyword evidence="7" id="KW-0949">S-adenosyl-L-methionine</keyword>
<keyword evidence="18" id="KW-1185">Reference proteome</keyword>
<dbReference type="PROSITE" id="PS51918">
    <property type="entry name" value="RADICAL_SAM"/>
    <property type="match status" value="1"/>
</dbReference>
<dbReference type="Pfam" id="PF04055">
    <property type="entry name" value="Radical_SAM"/>
    <property type="match status" value="1"/>
</dbReference>
<dbReference type="PIRSF" id="PIRSF004911">
    <property type="entry name" value="DUF160"/>
    <property type="match status" value="1"/>
</dbReference>
<name>A0A7W4Z837_9GAMM</name>
<evidence type="ECO:0000256" key="3">
    <source>
        <dbReference type="ARBA" id="ARBA00001966"/>
    </source>
</evidence>
<evidence type="ECO:0000256" key="14">
    <source>
        <dbReference type="PIRSR" id="PIRSR004911-1"/>
    </source>
</evidence>
<evidence type="ECO:0000313" key="18">
    <source>
        <dbReference type="Proteomes" id="UP000537130"/>
    </source>
</evidence>
<evidence type="ECO:0000256" key="1">
    <source>
        <dbReference type="ARBA" id="ARBA00001352"/>
    </source>
</evidence>
<evidence type="ECO:0000256" key="4">
    <source>
        <dbReference type="ARBA" id="ARBA00008703"/>
    </source>
</evidence>
<keyword evidence="12" id="KW-0413">Isomerase</keyword>
<proteinExistence type="inferred from homology"/>
<gene>
    <name evidence="17" type="ORF">FHR99_002815</name>
</gene>
<dbReference type="RefSeq" id="WP_183411322.1">
    <property type="nucleotide sequence ID" value="NZ_JACHWY010000003.1"/>
</dbReference>
<keyword evidence="11 14" id="KW-0411">Iron-sulfur</keyword>
<dbReference type="Gene3D" id="3.20.20.70">
    <property type="entry name" value="Aldolase class I"/>
    <property type="match status" value="1"/>
</dbReference>
<dbReference type="InterPro" id="IPR013785">
    <property type="entry name" value="Aldolase_TIM"/>
</dbReference>
<dbReference type="GO" id="GO:0046872">
    <property type="term" value="F:metal ion binding"/>
    <property type="evidence" value="ECO:0007669"/>
    <property type="project" value="UniProtKB-KW"/>
</dbReference>
<evidence type="ECO:0000256" key="8">
    <source>
        <dbReference type="ARBA" id="ARBA00022723"/>
    </source>
</evidence>
<dbReference type="PANTHER" id="PTHR30538:SF1">
    <property type="entry name" value="L-LYSINE 2,3-AMINOMUTASE"/>
    <property type="match status" value="1"/>
</dbReference>
<feature type="binding site" evidence="14">
    <location>
        <position position="138"/>
    </location>
    <ligand>
        <name>[4Fe-4S] cluster</name>
        <dbReference type="ChEBI" id="CHEBI:49883"/>
        <note>4Fe-4S-S-AdoMet</note>
    </ligand>
</feature>
<protein>
    <recommendedName>
        <fullName evidence="5">L-lysine 2,3-aminomutase</fullName>
    </recommendedName>
    <alternativeName>
        <fullName evidence="13">EF-P post-translational modification enzyme B</fullName>
    </alternativeName>
</protein>
<feature type="binding site" evidence="14">
    <location>
        <position position="141"/>
    </location>
    <ligand>
        <name>[4Fe-4S] cluster</name>
        <dbReference type="ChEBI" id="CHEBI:49883"/>
        <note>4Fe-4S-S-AdoMet</note>
    </ligand>
</feature>
<dbReference type="SFLD" id="SFLDS00029">
    <property type="entry name" value="Radical_SAM"/>
    <property type="match status" value="1"/>
</dbReference>
<dbReference type="GO" id="GO:0051539">
    <property type="term" value="F:4 iron, 4 sulfur cluster binding"/>
    <property type="evidence" value="ECO:0007669"/>
    <property type="project" value="UniProtKB-KW"/>
</dbReference>
<dbReference type="GO" id="GO:0016853">
    <property type="term" value="F:isomerase activity"/>
    <property type="evidence" value="ECO:0007669"/>
    <property type="project" value="UniProtKB-KW"/>
</dbReference>
<dbReference type="InterPro" id="IPR022462">
    <property type="entry name" value="EpmB"/>
</dbReference>
<dbReference type="InterPro" id="IPR007197">
    <property type="entry name" value="rSAM"/>
</dbReference>
<comment type="similarity">
    <text evidence="4">Belongs to the radical SAM superfamily. KamA family.</text>
</comment>
<evidence type="ECO:0000256" key="5">
    <source>
        <dbReference type="ARBA" id="ARBA00022363"/>
    </source>
</evidence>
<comment type="catalytic activity">
    <reaction evidence="1">
        <text>L-lysine = D-beta-lysine</text>
        <dbReference type="Rhea" id="RHEA:44148"/>
        <dbReference type="ChEBI" id="CHEBI:32551"/>
        <dbReference type="ChEBI" id="CHEBI:84138"/>
    </reaction>
</comment>
<dbReference type="CDD" id="cd01335">
    <property type="entry name" value="Radical_SAM"/>
    <property type="match status" value="1"/>
</dbReference>
<evidence type="ECO:0000259" key="16">
    <source>
        <dbReference type="PROSITE" id="PS51918"/>
    </source>
</evidence>
<dbReference type="SFLD" id="SFLDF00314">
    <property type="entry name" value="L-lysine_2_3-aminomutase_(yjeK"/>
    <property type="match status" value="1"/>
</dbReference>
<sequence>MIPLSQPQWQLKEGLLKDRPTDSAATDSWQQQLAGACREVPALLAALGLDPAEAPYPLEARSAFPLRVPQAFIDLMQPGNWFDPLLLQVLPLARESEQAPGFSQDPLKERDTNPVPGLIHKYHGRVLLIASPACAVHCRYCFRRHFPYEDNTPSRADWDKALDYIRQRPDITEVILSGGDPLALNDRRLAELVGAINAIDHVTTLRFHTRLPVVLPDRISPELCDTLQAIDKKVVFVIHCNHPAELGEALARSLGKLRALGVTLLNQTVLLSGVNDNAEALSALSRGLFNVGVLPYYLHQLDRVEGAAHFELTDEQARQLHTRLMEQLPGYLVPRLVREDPNIVYKAPLVQATPAGSQ</sequence>
<keyword evidence="8 14" id="KW-0479">Metal-binding</keyword>
<comment type="cofactor">
    <cofactor evidence="2 15">
        <name>pyridoxal 5'-phosphate</name>
        <dbReference type="ChEBI" id="CHEBI:597326"/>
    </cofactor>
</comment>
<dbReference type="AlphaFoldDB" id="A0A7W4Z837"/>
<keyword evidence="9 15" id="KW-0663">Pyridoxal phosphate</keyword>
<dbReference type="NCBIfam" id="TIGR03821">
    <property type="entry name" value="EFP_modif_epmB"/>
    <property type="match status" value="1"/>
</dbReference>
<dbReference type="SUPFAM" id="SSF102114">
    <property type="entry name" value="Radical SAM enzymes"/>
    <property type="match status" value="1"/>
</dbReference>
<accession>A0A7W4Z837</accession>
<dbReference type="EMBL" id="JACHWY010000003">
    <property type="protein sequence ID" value="MBB3048541.1"/>
    <property type="molecule type" value="Genomic_DNA"/>
</dbReference>
<comment type="cofactor">
    <cofactor evidence="3">
        <name>[4Fe-4S] cluster</name>
        <dbReference type="ChEBI" id="CHEBI:49883"/>
    </cofactor>
</comment>
<feature type="domain" description="Radical SAM core" evidence="16">
    <location>
        <begin position="120"/>
        <end position="335"/>
    </location>
</feature>
<evidence type="ECO:0000256" key="11">
    <source>
        <dbReference type="ARBA" id="ARBA00023014"/>
    </source>
</evidence>
<evidence type="ECO:0000256" key="2">
    <source>
        <dbReference type="ARBA" id="ARBA00001933"/>
    </source>
</evidence>